<reference evidence="2 3" key="1">
    <citation type="submission" date="2022-04" db="EMBL/GenBank/DDBJ databases">
        <title>Positive selection, recombination, and allopatry shape intraspecific diversity of widespread and dominant cyanobacteria.</title>
        <authorList>
            <person name="Wei J."/>
            <person name="Shu W."/>
            <person name="Hu C."/>
        </authorList>
    </citation>
    <scope>NUCLEOTIDE SEQUENCE [LARGE SCALE GENOMIC DNA]</scope>
    <source>
        <strain evidence="2 3">AS-A4</strain>
    </source>
</reference>
<keyword evidence="1" id="KW-0732">Signal</keyword>
<evidence type="ECO:0000313" key="2">
    <source>
        <dbReference type="EMBL" id="MEP1058761.1"/>
    </source>
</evidence>
<name>A0ABV0KHQ2_9CYAN</name>
<dbReference type="RefSeq" id="WP_348250436.1">
    <property type="nucleotide sequence ID" value="NZ_JAMPLM010000006.1"/>
</dbReference>
<dbReference type="Proteomes" id="UP001476950">
    <property type="component" value="Unassembled WGS sequence"/>
</dbReference>
<feature type="chain" id="PRO_5045885461" evidence="1">
    <location>
        <begin position="30"/>
        <end position="153"/>
    </location>
</feature>
<feature type="signal peptide" evidence="1">
    <location>
        <begin position="1"/>
        <end position="29"/>
    </location>
</feature>
<evidence type="ECO:0000256" key="1">
    <source>
        <dbReference type="SAM" id="SignalP"/>
    </source>
</evidence>
<organism evidence="2 3">
    <name type="scientific">Stenomitos frigidus AS-A4</name>
    <dbReference type="NCBI Taxonomy" id="2933935"/>
    <lineage>
        <taxon>Bacteria</taxon>
        <taxon>Bacillati</taxon>
        <taxon>Cyanobacteriota</taxon>
        <taxon>Cyanophyceae</taxon>
        <taxon>Leptolyngbyales</taxon>
        <taxon>Leptolyngbyaceae</taxon>
        <taxon>Stenomitos</taxon>
    </lineage>
</organism>
<keyword evidence="3" id="KW-1185">Reference proteome</keyword>
<dbReference type="EMBL" id="JAMPLM010000006">
    <property type="protein sequence ID" value="MEP1058761.1"/>
    <property type="molecule type" value="Genomic_DNA"/>
</dbReference>
<accession>A0ABV0KHQ2</accession>
<comment type="caution">
    <text evidence="2">The sequence shown here is derived from an EMBL/GenBank/DDBJ whole genome shotgun (WGS) entry which is preliminary data.</text>
</comment>
<evidence type="ECO:0000313" key="3">
    <source>
        <dbReference type="Proteomes" id="UP001476950"/>
    </source>
</evidence>
<sequence length="153" mass="16901">MRTAMKEEAMKKFGFILTALLLLTAPVHAVEYQGKNLDGIKIPAKVTSYKTGGEYDVQVQFKQNLATIYFSHGGQTTIRLTQRVITDPNKIEGIGKLGQVYLGRVFSVGLDFDRSSSDVAASVVPTTEYLWSIRLDPDSLKQATQTTPQQSSQ</sequence>
<proteinExistence type="predicted"/>
<gene>
    <name evidence="2" type="ORF">NDI38_09945</name>
</gene>
<protein>
    <submittedName>
        <fullName evidence="2">Uncharacterized protein</fullName>
    </submittedName>
</protein>